<evidence type="ECO:0000313" key="1">
    <source>
        <dbReference type="EMBL" id="MPC22652.1"/>
    </source>
</evidence>
<dbReference type="EMBL" id="VSRR010001110">
    <property type="protein sequence ID" value="MPC22652.1"/>
    <property type="molecule type" value="Genomic_DNA"/>
</dbReference>
<dbReference type="Proteomes" id="UP000324222">
    <property type="component" value="Unassembled WGS sequence"/>
</dbReference>
<keyword evidence="2" id="KW-1185">Reference proteome</keyword>
<evidence type="ECO:0000313" key="2">
    <source>
        <dbReference type="Proteomes" id="UP000324222"/>
    </source>
</evidence>
<accession>A0A5B7DM66</accession>
<name>A0A5B7DM66_PORTR</name>
<comment type="caution">
    <text evidence="1">The sequence shown here is derived from an EMBL/GenBank/DDBJ whole genome shotgun (WGS) entry which is preliminary data.</text>
</comment>
<organism evidence="1 2">
    <name type="scientific">Portunus trituberculatus</name>
    <name type="common">Swimming crab</name>
    <name type="synonym">Neptunus trituberculatus</name>
    <dbReference type="NCBI Taxonomy" id="210409"/>
    <lineage>
        <taxon>Eukaryota</taxon>
        <taxon>Metazoa</taxon>
        <taxon>Ecdysozoa</taxon>
        <taxon>Arthropoda</taxon>
        <taxon>Crustacea</taxon>
        <taxon>Multicrustacea</taxon>
        <taxon>Malacostraca</taxon>
        <taxon>Eumalacostraca</taxon>
        <taxon>Eucarida</taxon>
        <taxon>Decapoda</taxon>
        <taxon>Pleocyemata</taxon>
        <taxon>Brachyura</taxon>
        <taxon>Eubrachyura</taxon>
        <taxon>Portunoidea</taxon>
        <taxon>Portunidae</taxon>
        <taxon>Portuninae</taxon>
        <taxon>Portunus</taxon>
    </lineage>
</organism>
<proteinExistence type="predicted"/>
<gene>
    <name evidence="1" type="ORF">E2C01_015672</name>
</gene>
<reference evidence="1 2" key="1">
    <citation type="submission" date="2019-05" db="EMBL/GenBank/DDBJ databases">
        <title>Another draft genome of Portunus trituberculatus and its Hox gene families provides insights of decapod evolution.</title>
        <authorList>
            <person name="Jeong J.-H."/>
            <person name="Song I."/>
            <person name="Kim S."/>
            <person name="Choi T."/>
            <person name="Kim D."/>
            <person name="Ryu S."/>
            <person name="Kim W."/>
        </authorList>
    </citation>
    <scope>NUCLEOTIDE SEQUENCE [LARGE SCALE GENOMIC DNA]</scope>
    <source>
        <tissue evidence="1">Muscle</tissue>
    </source>
</reference>
<sequence>MDAARRRNVSYLNNWGLTQKVLLAFVTRHCLAHLRLEIRLSRFTLLLYLESKTWKTRSLGVSRHPSILFGPNPPPGLVSNSSQRSPHLPIKFYAGNHEDHHHESCAEFPSSTPLSRPLRLVHCSGLHSFFSRTQHILYPACQCLDTWVGTSESARR</sequence>
<protein>
    <submittedName>
        <fullName evidence="1">Uncharacterized protein</fullName>
    </submittedName>
</protein>
<dbReference type="AlphaFoldDB" id="A0A5B7DM66"/>